<dbReference type="PANTHER" id="PTHR11328">
    <property type="entry name" value="MAJOR FACILITATOR SUPERFAMILY DOMAIN-CONTAINING PROTEIN"/>
    <property type="match status" value="1"/>
</dbReference>
<dbReference type="InterPro" id="IPR039672">
    <property type="entry name" value="MFS_2"/>
</dbReference>
<dbReference type="InterPro" id="IPR036259">
    <property type="entry name" value="MFS_trans_sf"/>
</dbReference>
<feature type="transmembrane region" description="Helical" evidence="3">
    <location>
        <begin position="97"/>
        <end position="117"/>
    </location>
</feature>
<evidence type="ECO:0000256" key="1">
    <source>
        <dbReference type="ARBA" id="ARBA00008335"/>
    </source>
</evidence>
<protein>
    <recommendedName>
        <fullName evidence="6">Major facilitator superfamily domain-containing protein 12</fullName>
    </recommendedName>
</protein>
<gene>
    <name evidence="4" type="ORF">RI129_000085</name>
</gene>
<dbReference type="AlphaFoldDB" id="A0AAN7ZBG5"/>
<keyword evidence="3" id="KW-0812">Transmembrane</keyword>
<evidence type="ECO:0000256" key="3">
    <source>
        <dbReference type="SAM" id="Phobius"/>
    </source>
</evidence>
<organism evidence="4 5">
    <name type="scientific">Pyrocoelia pectoralis</name>
    <dbReference type="NCBI Taxonomy" id="417401"/>
    <lineage>
        <taxon>Eukaryota</taxon>
        <taxon>Metazoa</taxon>
        <taxon>Ecdysozoa</taxon>
        <taxon>Arthropoda</taxon>
        <taxon>Hexapoda</taxon>
        <taxon>Insecta</taxon>
        <taxon>Pterygota</taxon>
        <taxon>Neoptera</taxon>
        <taxon>Endopterygota</taxon>
        <taxon>Coleoptera</taxon>
        <taxon>Polyphaga</taxon>
        <taxon>Elateriformia</taxon>
        <taxon>Elateroidea</taxon>
        <taxon>Lampyridae</taxon>
        <taxon>Lampyrinae</taxon>
        <taxon>Pyrocoelia</taxon>
    </lineage>
</organism>
<feature type="transmembrane region" description="Helical" evidence="3">
    <location>
        <begin position="129"/>
        <end position="147"/>
    </location>
</feature>
<accession>A0AAN7ZBG5</accession>
<keyword evidence="5" id="KW-1185">Reference proteome</keyword>
<evidence type="ECO:0008006" key="6">
    <source>
        <dbReference type="Google" id="ProtNLM"/>
    </source>
</evidence>
<dbReference type="Proteomes" id="UP001329430">
    <property type="component" value="Unassembled WGS sequence"/>
</dbReference>
<dbReference type="GO" id="GO:0015293">
    <property type="term" value="F:symporter activity"/>
    <property type="evidence" value="ECO:0007669"/>
    <property type="project" value="InterPro"/>
</dbReference>
<feature type="transmembrane region" description="Helical" evidence="3">
    <location>
        <begin position="348"/>
        <end position="370"/>
    </location>
</feature>
<dbReference type="GO" id="GO:0005886">
    <property type="term" value="C:plasma membrane"/>
    <property type="evidence" value="ECO:0007669"/>
    <property type="project" value="TreeGrafter"/>
</dbReference>
<feature type="transmembrane region" description="Helical" evidence="3">
    <location>
        <begin position="301"/>
        <end position="322"/>
    </location>
</feature>
<dbReference type="Gene3D" id="1.20.1250.20">
    <property type="entry name" value="MFS general substrate transporter like domains"/>
    <property type="match status" value="1"/>
</dbReference>
<evidence type="ECO:0000313" key="5">
    <source>
        <dbReference type="Proteomes" id="UP001329430"/>
    </source>
</evidence>
<keyword evidence="3" id="KW-1133">Transmembrane helix</keyword>
<name>A0AAN7ZBG5_9COLE</name>
<dbReference type="PANTHER" id="PTHR11328:SF28">
    <property type="entry name" value="MAJOR FACILITATOR SUPERFAMILY DOMAIN-CONTAINING PROTEIN 12"/>
    <property type="match status" value="1"/>
</dbReference>
<proteinExistence type="inferred from homology"/>
<dbReference type="SUPFAM" id="SSF103473">
    <property type="entry name" value="MFS general substrate transporter"/>
    <property type="match status" value="1"/>
</dbReference>
<dbReference type="Pfam" id="PF13347">
    <property type="entry name" value="MFS_2"/>
    <property type="match status" value="1"/>
</dbReference>
<reference evidence="4 5" key="1">
    <citation type="journal article" date="2024" name="Insects">
        <title>An Improved Chromosome-Level Genome Assembly of the Firefly Pyrocoelia pectoralis.</title>
        <authorList>
            <person name="Fu X."/>
            <person name="Meyer-Rochow V.B."/>
            <person name="Ballantyne L."/>
            <person name="Zhu X."/>
        </authorList>
    </citation>
    <scope>NUCLEOTIDE SEQUENCE [LARGE SCALE GENOMIC DNA]</scope>
    <source>
        <tissue evidence="4">Whole body</tissue>
    </source>
</reference>
<dbReference type="FunFam" id="1.20.1250.20:FF:000431">
    <property type="entry name" value="Predicted protein"/>
    <property type="match status" value="1"/>
</dbReference>
<keyword evidence="3" id="KW-0472">Membrane</keyword>
<feature type="transmembrane region" description="Helical" evidence="3">
    <location>
        <begin position="208"/>
        <end position="227"/>
    </location>
</feature>
<dbReference type="GO" id="GO:0008643">
    <property type="term" value="P:carbohydrate transport"/>
    <property type="evidence" value="ECO:0007669"/>
    <property type="project" value="InterPro"/>
</dbReference>
<feature type="region of interest" description="Disordered" evidence="2">
    <location>
        <begin position="245"/>
        <end position="269"/>
    </location>
</feature>
<feature type="transmembrane region" description="Helical" evidence="3">
    <location>
        <begin position="23"/>
        <end position="46"/>
    </location>
</feature>
<dbReference type="EMBL" id="JAVRBK010000209">
    <property type="protein sequence ID" value="KAK5637732.1"/>
    <property type="molecule type" value="Genomic_DNA"/>
</dbReference>
<feature type="transmembrane region" description="Helical" evidence="3">
    <location>
        <begin position="168"/>
        <end position="188"/>
    </location>
</feature>
<evidence type="ECO:0000256" key="2">
    <source>
        <dbReference type="SAM" id="MobiDB-lite"/>
    </source>
</evidence>
<comment type="caution">
    <text evidence="4">The sequence shown here is derived from an EMBL/GenBank/DDBJ whole genome shotgun (WGS) entry which is preliminary data.</text>
</comment>
<evidence type="ECO:0000313" key="4">
    <source>
        <dbReference type="EMBL" id="KAK5637732.1"/>
    </source>
</evidence>
<sequence length="381" mass="43782">MESTNRLDAVEHRTHYLSWFQRFSYSVGHVFNDLCAAFWFTYLLIFMRKVNGFGEKTAGELMLVGQVADGLATPFIGLECDKNFTWWICRYGKRKTWHLLGTICVLFSFPFIFNLCWGCHNSTEGAQVVYYSAFIIIFQFGWASVQISHLSLIPDLTPISSERIELNAFRYAFTVFSNIAVFIMMWMALDTSTGSEQISIHDAPTFKIVSFIILALGSLFSGIFHVGTKEKPNIHYEEEDDQHFNNGIDNEGCERDSDSGQIPNCPQSPGGYSENELVCTKGSNGEASHLRWKDWFFVSQFYFVGILYMGTRLTINLTQVYVPQYLQETLNMSKVSFRSLSLFCLMNYSAVCFTFQLIVFLFTNTFLLLLSNRKVSPTFRW</sequence>
<comment type="similarity">
    <text evidence="1">Belongs to the major facilitator superfamily.</text>
</comment>